<proteinExistence type="predicted"/>
<dbReference type="SMART" id="SM00715">
    <property type="entry name" value="LA"/>
    <property type="match status" value="1"/>
</dbReference>
<evidence type="ECO:0000256" key="4">
    <source>
        <dbReference type="PROSITE-ProRule" id="PRU00332"/>
    </source>
</evidence>
<evidence type="ECO:0000256" key="2">
    <source>
        <dbReference type="ARBA" id="ARBA00022884"/>
    </source>
</evidence>
<dbReference type="Gene3D" id="3.30.70.330">
    <property type="match status" value="1"/>
</dbReference>
<dbReference type="InterPro" id="IPR035979">
    <property type="entry name" value="RBD_domain_sf"/>
</dbReference>
<dbReference type="PANTHER" id="PTHR22792">
    <property type="entry name" value="LUPUS LA PROTEIN-RELATED"/>
    <property type="match status" value="1"/>
</dbReference>
<dbReference type="Pfam" id="PF05383">
    <property type="entry name" value="La"/>
    <property type="match status" value="1"/>
</dbReference>
<evidence type="ECO:0000313" key="7">
    <source>
        <dbReference type="Proteomes" id="UP000827889"/>
    </source>
</evidence>
<name>A0ABM3GTS9_9MYRT</name>
<dbReference type="GeneID" id="115739256"/>
<evidence type="ECO:0000256" key="5">
    <source>
        <dbReference type="SAM" id="MobiDB-lite"/>
    </source>
</evidence>
<accession>A0ABM3GTS9</accession>
<keyword evidence="2 4" id="KW-0694">RNA-binding</keyword>
<dbReference type="PANTHER" id="PTHR22792:SF66">
    <property type="entry name" value="LA-RELATED PROTEIN 6B"/>
    <property type="match status" value="1"/>
</dbReference>
<keyword evidence="3" id="KW-0539">Nucleus</keyword>
<dbReference type="PROSITE" id="PS50961">
    <property type="entry name" value="HTH_LA"/>
    <property type="match status" value="1"/>
</dbReference>
<dbReference type="SUPFAM" id="SSF54928">
    <property type="entry name" value="RNA-binding domain, RBD"/>
    <property type="match status" value="1"/>
</dbReference>
<dbReference type="PRINTS" id="PR00302">
    <property type="entry name" value="LUPUSLA"/>
</dbReference>
<dbReference type="Gene3D" id="1.10.10.10">
    <property type="entry name" value="Winged helix-like DNA-binding domain superfamily/Winged helix DNA-binding domain"/>
    <property type="match status" value="1"/>
</dbReference>
<dbReference type="InterPro" id="IPR036388">
    <property type="entry name" value="WH-like_DNA-bd_sf"/>
</dbReference>
<sequence>MAEESPDPQPHSPASSSSSDPTLARSGSFSLLSARAPKFDITPRASSSRRPDLHPPPHHRLSIPPPPPPAALHHVDPLIPNSLFHLLPMQDHFPHPHALAVQYHHHRPPPHHPHNQHRGAHQDAIMLEGRGDQPNLRHTQIQAPAEQDEGACSKNGLSDEAVQKVLNQVEYYFSDIHLATTDHLMRFISNDPEGYVPIAVVASFKKIKALITSNSQLSSILQNSSKLVVSEDGKKVKRRYPLIDSDVEELQSRVVIGENLPEDHCHQNLMKLFSAVGSPKAIRIRQPQASYGGASSALRSGKADGMHYTNKLHAFVEYESADVAEKAVSTPSINKVHHNV</sequence>
<feature type="compositionally biased region" description="Low complexity" evidence="5">
    <location>
        <begin position="12"/>
        <end position="21"/>
    </location>
</feature>
<dbReference type="InterPro" id="IPR002344">
    <property type="entry name" value="Lupus_La"/>
</dbReference>
<evidence type="ECO:0000256" key="3">
    <source>
        <dbReference type="ARBA" id="ARBA00023242"/>
    </source>
</evidence>
<dbReference type="SUPFAM" id="SSF46785">
    <property type="entry name" value="Winged helix' DNA-binding domain"/>
    <property type="match status" value="1"/>
</dbReference>
<comment type="subcellular location">
    <subcellularLocation>
        <location evidence="1">Nucleus</location>
    </subcellularLocation>
</comment>
<evidence type="ECO:0000256" key="1">
    <source>
        <dbReference type="ARBA" id="ARBA00004123"/>
    </source>
</evidence>
<dbReference type="Proteomes" id="UP000827889">
    <property type="component" value="Chromosome 10"/>
</dbReference>
<reference evidence="8" key="1">
    <citation type="submission" date="2025-08" db="UniProtKB">
        <authorList>
            <consortium name="RefSeq"/>
        </authorList>
    </citation>
    <scope>IDENTIFICATION</scope>
    <source>
        <tissue evidence="8">Leaf</tissue>
    </source>
</reference>
<dbReference type="InterPro" id="IPR036390">
    <property type="entry name" value="WH_DNA-bd_sf"/>
</dbReference>
<dbReference type="RefSeq" id="XP_048127760.1">
    <property type="nucleotide sequence ID" value="XM_048271803.1"/>
</dbReference>
<protein>
    <submittedName>
        <fullName evidence="8">La-related protein 6B-like</fullName>
    </submittedName>
</protein>
<gene>
    <name evidence="8" type="primary">LOC115739256</name>
</gene>
<dbReference type="InterPro" id="IPR012677">
    <property type="entry name" value="Nucleotide-bd_a/b_plait_sf"/>
</dbReference>
<organism evidence="7 8">
    <name type="scientific">Rhodamnia argentea</name>
    <dbReference type="NCBI Taxonomy" id="178133"/>
    <lineage>
        <taxon>Eukaryota</taxon>
        <taxon>Viridiplantae</taxon>
        <taxon>Streptophyta</taxon>
        <taxon>Embryophyta</taxon>
        <taxon>Tracheophyta</taxon>
        <taxon>Spermatophyta</taxon>
        <taxon>Magnoliopsida</taxon>
        <taxon>eudicotyledons</taxon>
        <taxon>Gunneridae</taxon>
        <taxon>Pentapetalae</taxon>
        <taxon>rosids</taxon>
        <taxon>malvids</taxon>
        <taxon>Myrtales</taxon>
        <taxon>Myrtaceae</taxon>
        <taxon>Myrtoideae</taxon>
        <taxon>Myrteae</taxon>
        <taxon>Australasian group</taxon>
        <taxon>Rhodamnia</taxon>
    </lineage>
</organism>
<evidence type="ECO:0000313" key="8">
    <source>
        <dbReference type="RefSeq" id="XP_048127760.1"/>
    </source>
</evidence>
<dbReference type="InterPro" id="IPR045180">
    <property type="entry name" value="La_dom_prot"/>
</dbReference>
<feature type="domain" description="HTH La-type RNA-binding" evidence="6">
    <location>
        <begin position="155"/>
        <end position="246"/>
    </location>
</feature>
<dbReference type="InterPro" id="IPR006630">
    <property type="entry name" value="La_HTH"/>
</dbReference>
<feature type="region of interest" description="Disordered" evidence="5">
    <location>
        <begin position="1"/>
        <end position="74"/>
    </location>
</feature>
<evidence type="ECO:0000259" key="6">
    <source>
        <dbReference type="PROSITE" id="PS50961"/>
    </source>
</evidence>
<keyword evidence="7" id="KW-1185">Reference proteome</keyword>